<evidence type="ECO:0000313" key="3">
    <source>
        <dbReference type="Proteomes" id="UP000294682"/>
    </source>
</evidence>
<dbReference type="PROSITE" id="PS51671">
    <property type="entry name" value="ACT"/>
    <property type="match status" value="1"/>
</dbReference>
<protein>
    <submittedName>
        <fullName evidence="2">Chorismate mutase</fullName>
    </submittedName>
</protein>
<feature type="domain" description="ACT" evidence="1">
    <location>
        <begin position="71"/>
        <end position="144"/>
    </location>
</feature>
<gene>
    <name evidence="2" type="ORF">EDD78_11815</name>
</gene>
<accession>A0A9X8UHR8</accession>
<dbReference type="InterPro" id="IPR002912">
    <property type="entry name" value="ACT_dom"/>
</dbReference>
<comment type="caution">
    <text evidence="2">The sequence shown here is derived from an EMBL/GenBank/DDBJ whole genome shotgun (WGS) entry which is preliminary data.</text>
</comment>
<keyword evidence="3" id="KW-1185">Reference proteome</keyword>
<proteinExistence type="predicted"/>
<evidence type="ECO:0000313" key="2">
    <source>
        <dbReference type="EMBL" id="TCL40706.1"/>
    </source>
</evidence>
<organism evidence="2 3">
    <name type="scientific">Harryflintia acetispora</name>
    <dbReference type="NCBI Taxonomy" id="1849041"/>
    <lineage>
        <taxon>Bacteria</taxon>
        <taxon>Bacillati</taxon>
        <taxon>Bacillota</taxon>
        <taxon>Clostridia</taxon>
        <taxon>Eubacteriales</taxon>
        <taxon>Oscillospiraceae</taxon>
        <taxon>Harryflintia</taxon>
    </lineage>
</organism>
<dbReference type="AlphaFoldDB" id="A0A9X8UHR8"/>
<evidence type="ECO:0000259" key="1">
    <source>
        <dbReference type="PROSITE" id="PS51671"/>
    </source>
</evidence>
<dbReference type="SUPFAM" id="SSF55021">
    <property type="entry name" value="ACT-like"/>
    <property type="match status" value="1"/>
</dbReference>
<sequence>MSETPKYLLIDSTIAPDIFVRVVRAKQLIAQGKAQNSSQAARMAGISRSAYYKYKDFVHRFDEHLQNSVTTLYVTLEDEPGVLSNLLTQLYKAGANIITVNQNIPVDGVAPVSLAVRLDSGRVSVDELIAMMQSLDGVVRATNI</sequence>
<dbReference type="NCBIfam" id="NF003361">
    <property type="entry name" value="PRK04435.1"/>
    <property type="match status" value="1"/>
</dbReference>
<name>A0A9X8UHR8_9FIRM</name>
<dbReference type="Proteomes" id="UP000294682">
    <property type="component" value="Unassembled WGS sequence"/>
</dbReference>
<dbReference type="InterPro" id="IPR045865">
    <property type="entry name" value="ACT-like_dom_sf"/>
</dbReference>
<dbReference type="OrthoDB" id="9788773at2"/>
<reference evidence="2 3" key="1">
    <citation type="submission" date="2019-03" db="EMBL/GenBank/DDBJ databases">
        <title>Genomic Encyclopedia of Type Strains, Phase IV (KMG-IV): sequencing the most valuable type-strain genomes for metagenomic binning, comparative biology and taxonomic classification.</title>
        <authorList>
            <person name="Goeker M."/>
        </authorList>
    </citation>
    <scope>NUCLEOTIDE SEQUENCE [LARGE SCALE GENOMIC DNA]</scope>
    <source>
        <strain evidence="2 3">DSM 100433</strain>
    </source>
</reference>
<dbReference type="EMBL" id="SLUK01000018">
    <property type="protein sequence ID" value="TCL40706.1"/>
    <property type="molecule type" value="Genomic_DNA"/>
</dbReference>
<dbReference type="PIRSF" id="PIRSF025624">
    <property type="entry name" value="ACT_PheB"/>
    <property type="match status" value="1"/>
</dbReference>
<dbReference type="InterPro" id="IPR008310">
    <property type="entry name" value="UPF0735_ACT_dom-cont"/>
</dbReference>
<dbReference type="RefSeq" id="WP_079699865.1">
    <property type="nucleotide sequence ID" value="NZ_JADNAH010000083.1"/>
</dbReference>